<gene>
    <name evidence="2" type="ORF">Cvel_12339</name>
</gene>
<reference evidence="2" key="1">
    <citation type="submission" date="2014-11" db="EMBL/GenBank/DDBJ databases">
        <authorList>
            <person name="Otto D Thomas"/>
            <person name="Naeem Raeece"/>
        </authorList>
    </citation>
    <scope>NUCLEOTIDE SEQUENCE</scope>
</reference>
<dbReference type="AlphaFoldDB" id="A0A0G4IA25"/>
<feature type="region of interest" description="Disordered" evidence="1">
    <location>
        <begin position="1"/>
        <end position="31"/>
    </location>
</feature>
<protein>
    <submittedName>
        <fullName evidence="2">Uncharacterized protein</fullName>
    </submittedName>
</protein>
<evidence type="ECO:0000313" key="2">
    <source>
        <dbReference type="EMBL" id="CEM53893.1"/>
    </source>
</evidence>
<sequence>MLRSWIPPLRWGHRRPASSTSPGGTGQTGTALTTSFAQCTTVARTTRPLRTSCLSTSLGGVPKVVLAGIGFSRCRRCGTGRIRCGTRAWQLKQQRDPYKRISKHLLPQEEKKRSAKKDFRAIPDGIEVLVAAYPITYWVMGGWTASELADTDHCQQGPFLSVRKFDSGGATHFKP</sequence>
<accession>A0A0G4IA25</accession>
<proteinExistence type="predicted"/>
<dbReference type="EMBL" id="CDMZ01005736">
    <property type="protein sequence ID" value="CEM53893.1"/>
    <property type="molecule type" value="Genomic_DNA"/>
</dbReference>
<name>A0A0G4IA25_9ALVE</name>
<organism evidence="2">
    <name type="scientific">Chromera velia CCMP2878</name>
    <dbReference type="NCBI Taxonomy" id="1169474"/>
    <lineage>
        <taxon>Eukaryota</taxon>
        <taxon>Sar</taxon>
        <taxon>Alveolata</taxon>
        <taxon>Colpodellida</taxon>
        <taxon>Chromeraceae</taxon>
        <taxon>Chromera</taxon>
    </lineage>
</organism>
<feature type="compositionally biased region" description="Low complexity" evidence="1">
    <location>
        <begin position="18"/>
        <end position="31"/>
    </location>
</feature>
<dbReference type="VEuPathDB" id="CryptoDB:Cvel_12339"/>
<dbReference type="PhylomeDB" id="A0A0G4IA25"/>
<evidence type="ECO:0000256" key="1">
    <source>
        <dbReference type="SAM" id="MobiDB-lite"/>
    </source>
</evidence>